<feature type="region of interest" description="Disordered" evidence="1">
    <location>
        <begin position="109"/>
        <end position="182"/>
    </location>
</feature>
<dbReference type="InterPro" id="IPR058520">
    <property type="entry name" value="DUF8207"/>
</dbReference>
<dbReference type="PANTHER" id="PTHR35374:SF1">
    <property type="entry name" value="PROTEIN KINASE DOMAIN-CONTAINING PROTEIN"/>
    <property type="match status" value="1"/>
</dbReference>
<feature type="compositionally biased region" description="Polar residues" evidence="1">
    <location>
        <begin position="115"/>
        <end position="126"/>
    </location>
</feature>
<name>A0AA38IRU5_9CUCU</name>
<feature type="compositionally biased region" description="Acidic residues" evidence="1">
    <location>
        <begin position="152"/>
        <end position="181"/>
    </location>
</feature>
<sequence length="471" mass="54636">MDKPISSVRSDRIKRRIIKVSDAIRKKYKALTLGMKEQDAALSKLFTPVLSPLKEISTKIDDTYKHQQQPQKLGIVERDNEARELSTPSMSKRVKTYGRNQNQRVVEFSFLPPRSINQPLESSNNRAKNDEERETDDSVMMNDDEQLHRQQDDEETLDENFEKDVEEDEEVFEYKPEEEEMKTEYETASKLNLSDIKQPEVFEDFLSQFPDISKPSIIKVLNEENDEVYGPRYDLETNKFHLGNITLNITDNGDFQINNQLFPATEGLYTLLFSKNPDSETIVINDKDRKIYKQMLEISNAHKRDYDPEQQIKGSRGEKYLQHIQPLFSKTTDKKRSKSTPQITEYFPEKKRSKRINTNNESSPSFSPTLSSSRNTPPTASTIPTRTTLMRQQRTYSVPNTSTPTLPLLGKKSGRGLYNNNFVTEYVYYDAFDELVERLNLLHASVKAGNTTHINEIRSIEEELREADVIY</sequence>
<reference evidence="3" key="1">
    <citation type="journal article" date="2023" name="G3 (Bethesda)">
        <title>Whole genome assemblies of Zophobas morio and Tenebrio molitor.</title>
        <authorList>
            <person name="Kaur S."/>
            <person name="Stinson S.A."/>
            <person name="diCenzo G.C."/>
        </authorList>
    </citation>
    <scope>NUCLEOTIDE SEQUENCE</scope>
    <source>
        <strain evidence="3">QUZm001</strain>
    </source>
</reference>
<dbReference type="Pfam" id="PF26634">
    <property type="entry name" value="DUF8207"/>
    <property type="match status" value="1"/>
</dbReference>
<feature type="domain" description="DUF8207" evidence="2">
    <location>
        <begin position="225"/>
        <end position="328"/>
    </location>
</feature>
<dbReference type="Proteomes" id="UP001168821">
    <property type="component" value="Unassembled WGS sequence"/>
</dbReference>
<comment type="caution">
    <text evidence="3">The sequence shown here is derived from an EMBL/GenBank/DDBJ whole genome shotgun (WGS) entry which is preliminary data.</text>
</comment>
<protein>
    <recommendedName>
        <fullName evidence="2">DUF8207 domain-containing protein</fullName>
    </recommendedName>
</protein>
<evidence type="ECO:0000313" key="4">
    <source>
        <dbReference type="Proteomes" id="UP001168821"/>
    </source>
</evidence>
<dbReference type="EMBL" id="JALNTZ010000002">
    <property type="protein sequence ID" value="KAJ3660213.1"/>
    <property type="molecule type" value="Genomic_DNA"/>
</dbReference>
<feature type="region of interest" description="Disordered" evidence="1">
    <location>
        <begin position="327"/>
        <end position="386"/>
    </location>
</feature>
<feature type="compositionally biased region" description="Polar residues" evidence="1">
    <location>
        <begin position="374"/>
        <end position="386"/>
    </location>
</feature>
<feature type="compositionally biased region" description="Low complexity" evidence="1">
    <location>
        <begin position="362"/>
        <end position="373"/>
    </location>
</feature>
<keyword evidence="4" id="KW-1185">Reference proteome</keyword>
<evidence type="ECO:0000313" key="3">
    <source>
        <dbReference type="EMBL" id="KAJ3660213.1"/>
    </source>
</evidence>
<dbReference type="AlphaFoldDB" id="A0AA38IRU5"/>
<proteinExistence type="predicted"/>
<evidence type="ECO:0000256" key="1">
    <source>
        <dbReference type="SAM" id="MobiDB-lite"/>
    </source>
</evidence>
<accession>A0AA38IRU5</accession>
<evidence type="ECO:0000259" key="2">
    <source>
        <dbReference type="Pfam" id="PF26634"/>
    </source>
</evidence>
<gene>
    <name evidence="3" type="ORF">Zmor_004678</name>
</gene>
<dbReference type="PANTHER" id="PTHR35374">
    <property type="entry name" value="CYCLIN-DEPENDENT KINASE 11A-LIKE"/>
    <property type="match status" value="1"/>
</dbReference>
<organism evidence="3 4">
    <name type="scientific">Zophobas morio</name>
    <dbReference type="NCBI Taxonomy" id="2755281"/>
    <lineage>
        <taxon>Eukaryota</taxon>
        <taxon>Metazoa</taxon>
        <taxon>Ecdysozoa</taxon>
        <taxon>Arthropoda</taxon>
        <taxon>Hexapoda</taxon>
        <taxon>Insecta</taxon>
        <taxon>Pterygota</taxon>
        <taxon>Neoptera</taxon>
        <taxon>Endopterygota</taxon>
        <taxon>Coleoptera</taxon>
        <taxon>Polyphaga</taxon>
        <taxon>Cucujiformia</taxon>
        <taxon>Tenebrionidae</taxon>
        <taxon>Zophobas</taxon>
    </lineage>
</organism>